<feature type="signal peptide" evidence="2">
    <location>
        <begin position="1"/>
        <end position="19"/>
    </location>
</feature>
<feature type="chain" id="PRO_5007296128" evidence="2">
    <location>
        <begin position="20"/>
        <end position="210"/>
    </location>
</feature>
<proteinExistence type="predicted"/>
<organism evidence="3 4">
    <name type="scientific">Gonapodya prolifera (strain JEL478)</name>
    <name type="common">Monoblepharis prolifera</name>
    <dbReference type="NCBI Taxonomy" id="1344416"/>
    <lineage>
        <taxon>Eukaryota</taxon>
        <taxon>Fungi</taxon>
        <taxon>Fungi incertae sedis</taxon>
        <taxon>Chytridiomycota</taxon>
        <taxon>Chytridiomycota incertae sedis</taxon>
        <taxon>Monoblepharidomycetes</taxon>
        <taxon>Monoblepharidales</taxon>
        <taxon>Gonapodyaceae</taxon>
        <taxon>Gonapodya</taxon>
    </lineage>
</organism>
<dbReference type="AlphaFoldDB" id="A0A139ADR9"/>
<gene>
    <name evidence="3" type="ORF">M427DRAFT_339382</name>
</gene>
<keyword evidence="4" id="KW-1185">Reference proteome</keyword>
<evidence type="ECO:0000313" key="4">
    <source>
        <dbReference type="Proteomes" id="UP000070544"/>
    </source>
</evidence>
<accession>A0A139ADR9</accession>
<dbReference type="Proteomes" id="UP000070544">
    <property type="component" value="Unassembled WGS sequence"/>
</dbReference>
<evidence type="ECO:0000256" key="2">
    <source>
        <dbReference type="SAM" id="SignalP"/>
    </source>
</evidence>
<keyword evidence="2" id="KW-0732">Signal</keyword>
<dbReference type="EMBL" id="KQ965768">
    <property type="protein sequence ID" value="KXS14585.1"/>
    <property type="molecule type" value="Genomic_DNA"/>
</dbReference>
<reference evidence="3 4" key="1">
    <citation type="journal article" date="2015" name="Genome Biol. Evol.">
        <title>Phylogenomic analyses indicate that early fungi evolved digesting cell walls of algal ancestors of land plants.</title>
        <authorList>
            <person name="Chang Y."/>
            <person name="Wang S."/>
            <person name="Sekimoto S."/>
            <person name="Aerts A.L."/>
            <person name="Choi C."/>
            <person name="Clum A."/>
            <person name="LaButti K.M."/>
            <person name="Lindquist E.A."/>
            <person name="Yee Ngan C."/>
            <person name="Ohm R.A."/>
            <person name="Salamov A.A."/>
            <person name="Grigoriev I.V."/>
            <person name="Spatafora J.W."/>
            <person name="Berbee M.L."/>
        </authorList>
    </citation>
    <scope>NUCLEOTIDE SEQUENCE [LARGE SCALE GENOMIC DNA]</scope>
    <source>
        <strain evidence="3 4">JEL478</strain>
    </source>
</reference>
<evidence type="ECO:0000256" key="1">
    <source>
        <dbReference type="SAM" id="MobiDB-lite"/>
    </source>
</evidence>
<feature type="region of interest" description="Disordered" evidence="1">
    <location>
        <begin position="183"/>
        <end position="210"/>
    </location>
</feature>
<evidence type="ECO:0000313" key="3">
    <source>
        <dbReference type="EMBL" id="KXS14585.1"/>
    </source>
</evidence>
<protein>
    <submittedName>
        <fullName evidence="3">Uncharacterized protein</fullName>
    </submittedName>
</protein>
<sequence length="210" mass="23443">MKAFTHFVVFVSAISYGFPDCSDSNGIIFSTRASLPWSGQFLRASIVSFCRIVYTIHRMLEGLKGEAEFFGLENLIELNPAACKFAKAMCLDSNISEGQNVMNIATRGSCSPLLLIDKNNLPSHKDLVNLFNPTFPYEFHVPFPKARKSIRSIRQKPFLLWAKQCSRKSPAHNYEHNSMNAVRVVSTPPPPRASSPSFHIGSPLAHNKSK</sequence>
<name>A0A139ADR9_GONPJ</name>